<dbReference type="GO" id="GO:0035999">
    <property type="term" value="P:tetrahydrofolate interconversion"/>
    <property type="evidence" value="ECO:0007669"/>
    <property type="project" value="TreeGrafter"/>
</dbReference>
<protein>
    <recommendedName>
        <fullName evidence="5">5-formyltetrahydrofolate cyclo-ligase</fullName>
        <ecNumber evidence="5">6.3.3.2</ecNumber>
    </recommendedName>
</protein>
<dbReference type="Gene3D" id="3.40.50.10420">
    <property type="entry name" value="NagB/RpiA/CoA transferase-like"/>
    <property type="match status" value="1"/>
</dbReference>
<keyword evidence="3 4" id="KW-0067">ATP-binding</keyword>
<gene>
    <name evidence="6" type="ORF">NOR51B_931</name>
</gene>
<evidence type="ECO:0000256" key="3">
    <source>
        <dbReference type="ARBA" id="ARBA00022840"/>
    </source>
</evidence>
<keyword evidence="5" id="KW-0460">Magnesium</keyword>
<dbReference type="NCBIfam" id="TIGR02727">
    <property type="entry name" value="MTHFS_bact"/>
    <property type="match status" value="1"/>
</dbReference>
<dbReference type="InterPro" id="IPR037171">
    <property type="entry name" value="NagB/RpiA_transferase-like"/>
</dbReference>
<dbReference type="Pfam" id="PF01812">
    <property type="entry name" value="5-FTHF_cyc-lig"/>
    <property type="match status" value="1"/>
</dbReference>
<dbReference type="RefSeq" id="WP_009019738.1">
    <property type="nucleotide sequence ID" value="NZ_DS999411.1"/>
</dbReference>
<comment type="similarity">
    <text evidence="1 5">Belongs to the 5-formyltetrahydrofolate cyclo-ligase family.</text>
</comment>
<dbReference type="EMBL" id="DS999411">
    <property type="protein sequence ID" value="EED34991.1"/>
    <property type="molecule type" value="Genomic_DNA"/>
</dbReference>
<feature type="binding site" evidence="4">
    <location>
        <position position="57"/>
    </location>
    <ligand>
        <name>substrate</name>
    </ligand>
</feature>
<keyword evidence="2 4" id="KW-0547">Nucleotide-binding</keyword>
<dbReference type="OrthoDB" id="9801938at2"/>
<evidence type="ECO:0000256" key="2">
    <source>
        <dbReference type="ARBA" id="ARBA00022741"/>
    </source>
</evidence>
<feature type="binding site" evidence="4">
    <location>
        <begin position="11"/>
        <end position="15"/>
    </location>
    <ligand>
        <name>ATP</name>
        <dbReference type="ChEBI" id="CHEBI:30616"/>
    </ligand>
</feature>
<reference evidence="7" key="1">
    <citation type="journal article" date="2013" name="BMC Microbiol.">
        <title>Taxonomy and evolution of bacteriochlorophyll a-containing members of the OM60/NOR5 clade of marine gammaproteobacteria: description of Luminiphilus syltensis gen. nov., sp. nov., reclassification of Haliea rubra as Pseudohaliea rubra gen. nov., comb. nov., and emendation of Chromatocurvus halotolerans.</title>
        <authorList>
            <person name="Spring S."/>
            <person name="Riedel T."/>
            <person name="Sproer C."/>
            <person name="Yan S."/>
            <person name="Harder J."/>
            <person name="Fuchs B.M."/>
        </authorList>
    </citation>
    <scope>NUCLEOTIDE SEQUENCE [LARGE SCALE GENOMIC DNA]</scope>
    <source>
        <strain evidence="7">NOR51-B</strain>
    </source>
</reference>
<accession>B8KU53</accession>
<comment type="cofactor">
    <cofactor evidence="5">
        <name>Mg(2+)</name>
        <dbReference type="ChEBI" id="CHEBI:18420"/>
    </cofactor>
</comment>
<dbReference type="GO" id="GO:0005524">
    <property type="term" value="F:ATP binding"/>
    <property type="evidence" value="ECO:0007669"/>
    <property type="project" value="UniProtKB-KW"/>
</dbReference>
<evidence type="ECO:0000256" key="1">
    <source>
        <dbReference type="ARBA" id="ARBA00010638"/>
    </source>
</evidence>
<evidence type="ECO:0000313" key="7">
    <source>
        <dbReference type="Proteomes" id="UP000004699"/>
    </source>
</evidence>
<dbReference type="InterPro" id="IPR024185">
    <property type="entry name" value="FTHF_cligase-like_sf"/>
</dbReference>
<dbReference type="EC" id="6.3.3.2" evidence="5"/>
<sequence>MSALDDPLAEKASLRERMSARRRQVSSAQRTDCSIAISNAIIELEEFRDATTVAAYLPLPGEIDPMPTLCHAADCGKETAVPRVISAGVMELRAWRPGEATEVGRGHVRQPTASSRSARIDARTLIIVPLLACDSEGIRLGFGGGFYDRLLAGSAGFRVGVGYSWQQVSRCPREAHDIPLHGLVTENGFFRF</sequence>
<name>B8KU53_9GAMM</name>
<comment type="catalytic activity">
    <reaction evidence="5">
        <text>(6S)-5-formyl-5,6,7,8-tetrahydrofolate + ATP = (6R)-5,10-methenyltetrahydrofolate + ADP + phosphate</text>
        <dbReference type="Rhea" id="RHEA:10488"/>
        <dbReference type="ChEBI" id="CHEBI:30616"/>
        <dbReference type="ChEBI" id="CHEBI:43474"/>
        <dbReference type="ChEBI" id="CHEBI:57455"/>
        <dbReference type="ChEBI" id="CHEBI:57457"/>
        <dbReference type="ChEBI" id="CHEBI:456216"/>
        <dbReference type="EC" id="6.3.3.2"/>
    </reaction>
</comment>
<feature type="binding site" evidence="4">
    <location>
        <begin position="139"/>
        <end position="147"/>
    </location>
    <ligand>
        <name>ATP</name>
        <dbReference type="ChEBI" id="CHEBI:30616"/>
    </ligand>
</feature>
<dbReference type="STRING" id="565045.NOR51B_931"/>
<dbReference type="GO" id="GO:0046872">
    <property type="term" value="F:metal ion binding"/>
    <property type="evidence" value="ECO:0007669"/>
    <property type="project" value="UniProtKB-KW"/>
</dbReference>
<organism evidence="6 7">
    <name type="scientific">Luminiphilus syltensis NOR5-1B</name>
    <dbReference type="NCBI Taxonomy" id="565045"/>
    <lineage>
        <taxon>Bacteria</taxon>
        <taxon>Pseudomonadati</taxon>
        <taxon>Pseudomonadota</taxon>
        <taxon>Gammaproteobacteria</taxon>
        <taxon>Cellvibrionales</taxon>
        <taxon>Halieaceae</taxon>
        <taxon>Luminiphilus</taxon>
    </lineage>
</organism>
<evidence type="ECO:0000313" key="6">
    <source>
        <dbReference type="EMBL" id="EED34991.1"/>
    </source>
</evidence>
<keyword evidence="7" id="KW-1185">Reference proteome</keyword>
<evidence type="ECO:0000256" key="4">
    <source>
        <dbReference type="PIRSR" id="PIRSR006806-1"/>
    </source>
</evidence>
<dbReference type="Proteomes" id="UP000004699">
    <property type="component" value="Unassembled WGS sequence"/>
</dbReference>
<dbReference type="PANTHER" id="PTHR23407:SF1">
    <property type="entry name" value="5-FORMYLTETRAHYDROFOLATE CYCLO-LIGASE"/>
    <property type="match status" value="1"/>
</dbReference>
<dbReference type="GO" id="GO:0009396">
    <property type="term" value="P:folic acid-containing compound biosynthetic process"/>
    <property type="evidence" value="ECO:0007669"/>
    <property type="project" value="TreeGrafter"/>
</dbReference>
<dbReference type="PIRSF" id="PIRSF006806">
    <property type="entry name" value="FTHF_cligase"/>
    <property type="match status" value="1"/>
</dbReference>
<feature type="binding site" evidence="4">
    <location>
        <position position="62"/>
    </location>
    <ligand>
        <name>substrate</name>
    </ligand>
</feature>
<evidence type="ECO:0000256" key="5">
    <source>
        <dbReference type="RuleBase" id="RU361279"/>
    </source>
</evidence>
<keyword evidence="5" id="KW-0479">Metal-binding</keyword>
<dbReference type="HOGENOM" id="CLU_066245_1_1_6"/>
<dbReference type="AlphaFoldDB" id="B8KU53"/>
<dbReference type="GO" id="GO:0030272">
    <property type="term" value="F:5-formyltetrahydrofolate cyclo-ligase activity"/>
    <property type="evidence" value="ECO:0007669"/>
    <property type="project" value="UniProtKB-EC"/>
</dbReference>
<proteinExistence type="inferred from homology"/>
<dbReference type="InterPro" id="IPR002698">
    <property type="entry name" value="FTHF_cligase"/>
</dbReference>
<dbReference type="PANTHER" id="PTHR23407">
    <property type="entry name" value="ATPASE INHIBITOR/5-FORMYLTETRAHYDROFOLATE CYCLO-LIGASE"/>
    <property type="match status" value="1"/>
</dbReference>
<dbReference type="SUPFAM" id="SSF100950">
    <property type="entry name" value="NagB/RpiA/CoA transferase-like"/>
    <property type="match status" value="1"/>
</dbReference>
<keyword evidence="6" id="KW-0436">Ligase</keyword>
<dbReference type="eggNOG" id="COG0212">
    <property type="taxonomic scope" value="Bacteria"/>
</dbReference>